<reference evidence="4" key="1">
    <citation type="submission" date="2020-02" db="EMBL/GenBank/DDBJ databases">
        <authorList>
            <person name="Meier V. D."/>
        </authorList>
    </citation>
    <scope>NUCLEOTIDE SEQUENCE</scope>
    <source>
        <strain evidence="4">AVDCRST_MAG73</strain>
    </source>
</reference>
<evidence type="ECO:0000256" key="1">
    <source>
        <dbReference type="SAM" id="MobiDB-lite"/>
    </source>
</evidence>
<feature type="transmembrane region" description="Helical" evidence="2">
    <location>
        <begin position="142"/>
        <end position="170"/>
    </location>
</feature>
<gene>
    <name evidence="4" type="ORF">AVDCRST_MAG73-302</name>
</gene>
<evidence type="ECO:0000256" key="2">
    <source>
        <dbReference type="SAM" id="Phobius"/>
    </source>
</evidence>
<feature type="transmembrane region" description="Helical" evidence="2">
    <location>
        <begin position="72"/>
        <end position="97"/>
    </location>
</feature>
<dbReference type="AlphaFoldDB" id="A0A6J4THM9"/>
<feature type="compositionally biased region" description="Pro residues" evidence="1">
    <location>
        <begin position="211"/>
        <end position="222"/>
    </location>
</feature>
<keyword evidence="2" id="KW-1133">Transmembrane helix</keyword>
<sequence length="242" mass="24857">MDEPIRILRLYIFTVAMAAAALGAIARVVDPPRAAAAFAERPGIAVLLAGGVLLGGRFPLHLSYKTKVYTNTALLVAAAIVFPAPEAMLIAAAGTLIAELLPFQSWEQALFNTAQTALHVGAGSLLFHAIGDPGAFSPRPGVADVLAILAAGTAMLLLNSAAVAEIGAVQPRMDPVRSWLAGLWKDVPEHAAQVLCGVLIAALAVAARGDPPPAAVPQPPTNRKPREPVGRGFGLPVATPTG</sequence>
<dbReference type="InterPro" id="IPR048430">
    <property type="entry name" value="MASE9"/>
</dbReference>
<evidence type="ECO:0000313" key="4">
    <source>
        <dbReference type="EMBL" id="CAA9524089.1"/>
    </source>
</evidence>
<proteinExistence type="predicted"/>
<feature type="domain" description="MASE9" evidence="3">
    <location>
        <begin position="75"/>
        <end position="163"/>
    </location>
</feature>
<accession>A0A6J4THM9</accession>
<keyword evidence="2" id="KW-0472">Membrane</keyword>
<organism evidence="4">
    <name type="scientific">uncultured Thermomicrobiales bacterium</name>
    <dbReference type="NCBI Taxonomy" id="1645740"/>
    <lineage>
        <taxon>Bacteria</taxon>
        <taxon>Pseudomonadati</taxon>
        <taxon>Thermomicrobiota</taxon>
        <taxon>Thermomicrobia</taxon>
        <taxon>Thermomicrobiales</taxon>
        <taxon>environmental samples</taxon>
    </lineage>
</organism>
<dbReference type="EMBL" id="CADCWE010000020">
    <property type="protein sequence ID" value="CAA9524089.1"/>
    <property type="molecule type" value="Genomic_DNA"/>
</dbReference>
<feature type="transmembrane region" description="Helical" evidence="2">
    <location>
        <begin position="41"/>
        <end position="60"/>
    </location>
</feature>
<feature type="transmembrane region" description="Helical" evidence="2">
    <location>
        <begin position="7"/>
        <end position="29"/>
    </location>
</feature>
<name>A0A6J4THM9_9BACT</name>
<dbReference type="Pfam" id="PF20972">
    <property type="entry name" value="MASE9"/>
    <property type="match status" value="1"/>
</dbReference>
<protein>
    <recommendedName>
        <fullName evidence="3">MASE9 domain-containing protein</fullName>
    </recommendedName>
</protein>
<feature type="region of interest" description="Disordered" evidence="1">
    <location>
        <begin position="211"/>
        <end position="242"/>
    </location>
</feature>
<keyword evidence="2" id="KW-0812">Transmembrane</keyword>
<evidence type="ECO:0000259" key="3">
    <source>
        <dbReference type="Pfam" id="PF20972"/>
    </source>
</evidence>